<dbReference type="RefSeq" id="WP_145387719.1">
    <property type="nucleotide sequence ID" value="NZ_CP037423.1"/>
</dbReference>
<accession>A0A518HRP1</accession>
<keyword evidence="1" id="KW-0175">Coiled coil</keyword>
<keyword evidence="3" id="KW-1133">Transmembrane helix</keyword>
<evidence type="ECO:0000256" key="2">
    <source>
        <dbReference type="SAM" id="MobiDB-lite"/>
    </source>
</evidence>
<feature type="region of interest" description="Disordered" evidence="2">
    <location>
        <begin position="448"/>
        <end position="493"/>
    </location>
</feature>
<dbReference type="EMBL" id="CP037423">
    <property type="protein sequence ID" value="QDV43522.1"/>
    <property type="molecule type" value="Genomic_DNA"/>
</dbReference>
<feature type="coiled-coil region" evidence="1">
    <location>
        <begin position="153"/>
        <end position="212"/>
    </location>
</feature>
<gene>
    <name evidence="4" type="ORF">Enr13x_33790</name>
</gene>
<organism evidence="4 5">
    <name type="scientific">Stieleria neptunia</name>
    <dbReference type="NCBI Taxonomy" id="2527979"/>
    <lineage>
        <taxon>Bacteria</taxon>
        <taxon>Pseudomonadati</taxon>
        <taxon>Planctomycetota</taxon>
        <taxon>Planctomycetia</taxon>
        <taxon>Pirellulales</taxon>
        <taxon>Pirellulaceae</taxon>
        <taxon>Stieleria</taxon>
    </lineage>
</organism>
<proteinExistence type="predicted"/>
<evidence type="ECO:0000313" key="5">
    <source>
        <dbReference type="Proteomes" id="UP000319004"/>
    </source>
</evidence>
<feature type="transmembrane region" description="Helical" evidence="3">
    <location>
        <begin position="12"/>
        <end position="33"/>
    </location>
</feature>
<dbReference type="OrthoDB" id="230112at2"/>
<sequence length="493" mass="54167">MAARDDSVIRGSLITCLILLVLSLALNFILWSWGSGQAEERATIANRLNDVSNGLKNAEEKNITMQKMLGAEQMTQDEFDSFANSSSGDAEFDALATQFHSDMQVFGQDVGIQDRHYGALVDYFMNAIRDRNEQYGVARDDANKIRAQAAADVATARAAQQKAETERENLAKQLEDERTQFAAYRNDMLTKMEQAKDSKTKSERDLQALQRKAGTQVNDLVKQTQMLENTIETQKLELNKLRGGRFETVQGEIRYVLRGGKIVSINLGSADALRPGITFGVVDRDDTARLQDADIKASIQITKILGPHLAEARVVAMPQIGNPIIEGDAVYSPFWAPGRTVRIALAGGIDIDDDGRPDNEILEGMIKAAGAEIADNGERSGRIDPGVRFLVVGESPKIEGRDEDVAAAELAALGEAKQRATEAGVTVIPAWKLQAYLKTLDDSLTTPFGSAVRGDDWQPEPVPGPSRRRPVDLPDMFKQQKERVQRTNEIVSP</sequence>
<dbReference type="AlphaFoldDB" id="A0A518HRP1"/>
<evidence type="ECO:0000256" key="1">
    <source>
        <dbReference type="SAM" id="Coils"/>
    </source>
</evidence>
<reference evidence="4 5" key="1">
    <citation type="submission" date="2019-03" db="EMBL/GenBank/DDBJ databases">
        <title>Deep-cultivation of Planctomycetes and their phenomic and genomic characterization uncovers novel biology.</title>
        <authorList>
            <person name="Wiegand S."/>
            <person name="Jogler M."/>
            <person name="Boedeker C."/>
            <person name="Pinto D."/>
            <person name="Vollmers J."/>
            <person name="Rivas-Marin E."/>
            <person name="Kohn T."/>
            <person name="Peeters S.H."/>
            <person name="Heuer A."/>
            <person name="Rast P."/>
            <person name="Oberbeckmann S."/>
            <person name="Bunk B."/>
            <person name="Jeske O."/>
            <person name="Meyerdierks A."/>
            <person name="Storesund J.E."/>
            <person name="Kallscheuer N."/>
            <person name="Luecker S."/>
            <person name="Lage O.M."/>
            <person name="Pohl T."/>
            <person name="Merkel B.J."/>
            <person name="Hornburger P."/>
            <person name="Mueller R.-W."/>
            <person name="Bruemmer F."/>
            <person name="Labrenz M."/>
            <person name="Spormann A.M."/>
            <person name="Op den Camp H."/>
            <person name="Overmann J."/>
            <person name="Amann R."/>
            <person name="Jetten M.S.M."/>
            <person name="Mascher T."/>
            <person name="Medema M.H."/>
            <person name="Devos D.P."/>
            <person name="Kaster A.-K."/>
            <person name="Ovreas L."/>
            <person name="Rohde M."/>
            <person name="Galperin M.Y."/>
            <person name="Jogler C."/>
        </authorList>
    </citation>
    <scope>NUCLEOTIDE SEQUENCE [LARGE SCALE GENOMIC DNA]</scope>
    <source>
        <strain evidence="4 5">Enr13</strain>
    </source>
</reference>
<evidence type="ECO:0000256" key="3">
    <source>
        <dbReference type="SAM" id="Phobius"/>
    </source>
</evidence>
<protein>
    <submittedName>
        <fullName evidence="4">Uncharacterized protein</fullName>
    </submittedName>
</protein>
<dbReference type="KEGG" id="snep:Enr13x_33790"/>
<keyword evidence="5" id="KW-1185">Reference proteome</keyword>
<keyword evidence="3" id="KW-0472">Membrane</keyword>
<name>A0A518HRP1_9BACT</name>
<keyword evidence="3" id="KW-0812">Transmembrane</keyword>
<dbReference type="Proteomes" id="UP000319004">
    <property type="component" value="Chromosome"/>
</dbReference>
<evidence type="ECO:0000313" key="4">
    <source>
        <dbReference type="EMBL" id="QDV43522.1"/>
    </source>
</evidence>